<dbReference type="EMBL" id="FOYM01000014">
    <property type="protein sequence ID" value="SFR06926.1"/>
    <property type="molecule type" value="Genomic_DNA"/>
</dbReference>
<feature type="chain" id="PRO_5011779725" description="DUF5704 domain-containing protein" evidence="1">
    <location>
        <begin position="24"/>
        <end position="1211"/>
    </location>
</feature>
<proteinExistence type="predicted"/>
<protein>
    <recommendedName>
        <fullName evidence="4">DUF5704 domain-containing protein</fullName>
    </recommendedName>
</protein>
<evidence type="ECO:0000256" key="1">
    <source>
        <dbReference type="SAM" id="SignalP"/>
    </source>
</evidence>
<accession>A0A1I6DNF5</accession>
<keyword evidence="3" id="KW-1185">Reference proteome</keyword>
<gene>
    <name evidence="2" type="ORF">SAMN05660706_1149</name>
</gene>
<keyword evidence="1" id="KW-0732">Signal</keyword>
<dbReference type="STRING" id="39060.SAMN05660706_1149"/>
<sequence length="1211" mass="139335">MKKILLFSLFIMFFLLPTGLAQAKYEKRWSDPLPSPYPGRVNTHNQYVRIFLNDGGVMYNNYAIHGSYMPVFCLPGKLNSGYTAAVEKDLRENDPFAYAILKSTKFQIATAENIDYFLIHNGLRENPYIKATTMDTNVEIQNNPNAPVIGKLTPGPDDATTKDPYKLYNRPPNYSVAWVGKDGNDYEGFYYATTYLKGDKGGQVGSSLLTADAAKALVTHKGNVQVNTDVYINYNYNLALIGLKQKKVARNPGEEEKWTVQLINQTPFTTVKDKTHLRAFIQEKGGEPQLVASKEAELAQNQVASTLFWEFGYALPENDFTLIVTVNRNYIDGKWVNEPLVTQADFQLKGEYYKIYGKDGAMETTYSDNVLTSEMTGGNSGSNEPPSGDVDLAAMDLNLYNSAGSRMADALIEGETYKVAAVFRSYYNKPGFAELRFYVKQSAGNYQLRDSKFVFMEPGGTVYIDKDDGWVYTASKGTTPVIAINRIWENGWKDRQFKLESGELLDESNYDNNTLEKSHNITENTTPREESHYASYYPAMEVQEPIYETIKEKVWLPEVKKLPYKEAEVNVKVRARLVPNEDVSRSLPVERPSWHTLTDGTEVFGYWVFPKNSPQVLVECDQQGNKTGWAYLNEGKFVEQERQVLIGYETKRVQDPSQPKRYLYPAEVYPSPRYMNESLSHYKWGTREPKQVYYPFGDYLNREEWRQIIIPIYNPNDWAVKAKVRTFIPESRDVFVNLGAKETKWVMVKLPQDAKVKGWKPYKINYLSVVVHIEENYDPYAPDEYKYQPPADDYDRVFYFCDATGLQFGAPQWYKENEDDQEVFVLKPAFKTVMKWVPDDPEDWTIGKPVYETVPGYTWSRVEVYRPIAIDDRSPGKPASEQDISNMRAVGPMVFCKVWLANSIDEFKGMLSNTSNYRIFIANYEGRIRRYLDQYYEDQFTNRELIQYFNNPYDKAGRTININGQRYYYDSVTQKDGTEKYIFMLPHSGYSKIDGFTIKHIGERVEETKEKYTEKLLYRFIDTYKVNQGFLNNSQFIMNCKDLQVVYRHETADSDYARLPVKWDVILQPGETKYLPGEFETAIIKEKRSHGSGYRTIRDSGFEPDISYGSIYDGIATLDTVTAYGNVSINAPAGVENYNDEDKWDREFKPALNKNVFDFCEVMTVDELLAFGDAEGGQIKTNLNYFVSGTPEQMKVSADVNIGKWLKRRRD</sequence>
<feature type="signal peptide" evidence="1">
    <location>
        <begin position="1"/>
        <end position="23"/>
    </location>
</feature>
<evidence type="ECO:0000313" key="2">
    <source>
        <dbReference type="EMBL" id="SFR06926.1"/>
    </source>
</evidence>
<evidence type="ECO:0008006" key="4">
    <source>
        <dbReference type="Google" id="ProtNLM"/>
    </source>
</evidence>
<evidence type="ECO:0000313" key="3">
    <source>
        <dbReference type="Proteomes" id="UP000199584"/>
    </source>
</evidence>
<reference evidence="3" key="1">
    <citation type="submission" date="2016-10" db="EMBL/GenBank/DDBJ databases">
        <authorList>
            <person name="Varghese N."/>
            <person name="Submissions S."/>
        </authorList>
    </citation>
    <scope>NUCLEOTIDE SEQUENCE [LARGE SCALE GENOMIC DNA]</scope>
    <source>
        <strain evidence="3">DSM 3669</strain>
    </source>
</reference>
<dbReference type="Proteomes" id="UP000199584">
    <property type="component" value="Unassembled WGS sequence"/>
</dbReference>
<name>A0A1I6DNF5_9FIRM</name>
<dbReference type="AlphaFoldDB" id="A0A1I6DNF5"/>
<organism evidence="2 3">
    <name type="scientific">Desulfoscipio geothermicus DSM 3669</name>
    <dbReference type="NCBI Taxonomy" id="1121426"/>
    <lineage>
        <taxon>Bacteria</taxon>
        <taxon>Bacillati</taxon>
        <taxon>Bacillota</taxon>
        <taxon>Clostridia</taxon>
        <taxon>Eubacteriales</taxon>
        <taxon>Desulfallaceae</taxon>
        <taxon>Desulfoscipio</taxon>
    </lineage>
</organism>